<protein>
    <submittedName>
        <fullName evidence="1">Uncharacterized protein</fullName>
    </submittedName>
</protein>
<proteinExistence type="predicted"/>
<organism evidence="1 2">
    <name type="scientific">Pseudonocardia cypriaca</name>
    <dbReference type="NCBI Taxonomy" id="882449"/>
    <lineage>
        <taxon>Bacteria</taxon>
        <taxon>Bacillati</taxon>
        <taxon>Actinomycetota</taxon>
        <taxon>Actinomycetes</taxon>
        <taxon>Pseudonocardiales</taxon>
        <taxon>Pseudonocardiaceae</taxon>
        <taxon>Pseudonocardia</taxon>
    </lineage>
</organism>
<dbReference type="AlphaFoldDB" id="A0A543GIX7"/>
<name>A0A543GIX7_9PSEU</name>
<evidence type="ECO:0000313" key="1">
    <source>
        <dbReference type="EMBL" id="TQM46037.1"/>
    </source>
</evidence>
<evidence type="ECO:0000313" key="2">
    <source>
        <dbReference type="Proteomes" id="UP000319818"/>
    </source>
</evidence>
<keyword evidence="2" id="KW-1185">Reference proteome</keyword>
<gene>
    <name evidence="1" type="ORF">FB388_3442</name>
</gene>
<dbReference type="Proteomes" id="UP000319818">
    <property type="component" value="Unassembled WGS sequence"/>
</dbReference>
<sequence>MPGKRLTEQERGQIEAFWRAGVDLPRDWGGDRA</sequence>
<reference evidence="1 2" key="1">
    <citation type="submission" date="2019-06" db="EMBL/GenBank/DDBJ databases">
        <title>Sequencing the genomes of 1000 actinobacteria strains.</title>
        <authorList>
            <person name="Klenk H.-P."/>
        </authorList>
    </citation>
    <scope>NUCLEOTIDE SEQUENCE [LARGE SCALE GENOMIC DNA]</scope>
    <source>
        <strain evidence="1 2">DSM 45511</strain>
    </source>
</reference>
<dbReference type="EMBL" id="VFPH01000001">
    <property type="protein sequence ID" value="TQM46037.1"/>
    <property type="molecule type" value="Genomic_DNA"/>
</dbReference>
<accession>A0A543GIX7</accession>
<comment type="caution">
    <text evidence="1">The sequence shown here is derived from an EMBL/GenBank/DDBJ whole genome shotgun (WGS) entry which is preliminary data.</text>
</comment>